<dbReference type="Proteomes" id="UP001355207">
    <property type="component" value="Chromosome 9"/>
</dbReference>
<evidence type="ECO:0000313" key="4">
    <source>
        <dbReference type="Proteomes" id="UP001355207"/>
    </source>
</evidence>
<evidence type="ECO:0000256" key="2">
    <source>
        <dbReference type="ARBA" id="ARBA00023002"/>
    </source>
</evidence>
<gene>
    <name evidence="3" type="ORF">L201_006578</name>
</gene>
<reference evidence="3 4" key="1">
    <citation type="submission" date="2024-01" db="EMBL/GenBank/DDBJ databases">
        <title>Comparative genomics of Cryptococcus and Kwoniella reveals pathogenesis evolution and contrasting modes of karyotype evolution via chromosome fusion or intercentromeric recombination.</title>
        <authorList>
            <person name="Coelho M.A."/>
            <person name="David-Palma M."/>
            <person name="Shea T."/>
            <person name="Bowers K."/>
            <person name="McGinley-Smith S."/>
            <person name="Mohammad A.W."/>
            <person name="Gnirke A."/>
            <person name="Yurkov A.M."/>
            <person name="Nowrousian M."/>
            <person name="Sun S."/>
            <person name="Cuomo C.A."/>
            <person name="Heitman J."/>
        </authorList>
    </citation>
    <scope>NUCLEOTIDE SEQUENCE [LARGE SCALE GENOMIC DNA]</scope>
    <source>
        <strain evidence="3 4">CBS 6074</strain>
    </source>
</reference>
<dbReference type="GeneID" id="91097247"/>
<proteinExistence type="inferred from homology"/>
<dbReference type="PRINTS" id="PR00081">
    <property type="entry name" value="GDHRDH"/>
</dbReference>
<accession>A0AAX4K477</accession>
<dbReference type="PANTHER" id="PTHR24320">
    <property type="entry name" value="RETINOL DEHYDROGENASE"/>
    <property type="match status" value="1"/>
</dbReference>
<sequence>MTIWTFLGRQWTRLPPVPKGAYLKDKVVLLTGANSGIGLESLKHFCLASPSKIILGVRSIESTQKIVSELQSLHTDLKAEITFLDLNNLSTIKSLPETLKEKGIDKIDILINNAGIDPGNTIKPAEFTEDGYEKTFQTNVLSPLLLSLVLLPLLQKSAKPKIIFTGSGLHTTANIEPIERSIENNTSIIKAFNDKETFDNKKIYSRSKLLLQMVTRSLINSLPNISIITVSPGLAITNLGRNHDMSIGFIIFGTPFLFLNARSAEKGARNITSAVAYGDQSYDYWSECAPSYSESSWLSSGKGINATKIFYKEMIDEVEKIYPGITKDLIV</sequence>
<dbReference type="SUPFAM" id="SSF51735">
    <property type="entry name" value="NAD(P)-binding Rossmann-fold domains"/>
    <property type="match status" value="1"/>
</dbReference>
<dbReference type="InterPro" id="IPR036291">
    <property type="entry name" value="NAD(P)-bd_dom_sf"/>
</dbReference>
<dbReference type="GO" id="GO:0016491">
    <property type="term" value="F:oxidoreductase activity"/>
    <property type="evidence" value="ECO:0007669"/>
    <property type="project" value="UniProtKB-KW"/>
</dbReference>
<dbReference type="Pfam" id="PF00106">
    <property type="entry name" value="adh_short"/>
    <property type="match status" value="1"/>
</dbReference>
<keyword evidence="4" id="KW-1185">Reference proteome</keyword>
<dbReference type="PANTHER" id="PTHR24320:SF152">
    <property type="entry name" value="SHORT-CHAIN DEHYDROGENASE_REDUCTASE FAMILY PROTEIN"/>
    <property type="match status" value="1"/>
</dbReference>
<comment type="similarity">
    <text evidence="1">Belongs to the short-chain dehydrogenases/reductases (SDR) family.</text>
</comment>
<protein>
    <recommendedName>
        <fullName evidence="5">NAD(P)-binding protein</fullName>
    </recommendedName>
</protein>
<evidence type="ECO:0000256" key="1">
    <source>
        <dbReference type="ARBA" id="ARBA00006484"/>
    </source>
</evidence>
<dbReference type="RefSeq" id="XP_066078394.1">
    <property type="nucleotide sequence ID" value="XM_066222297.1"/>
</dbReference>
<evidence type="ECO:0000313" key="3">
    <source>
        <dbReference type="EMBL" id="WWC91632.1"/>
    </source>
</evidence>
<dbReference type="InterPro" id="IPR002347">
    <property type="entry name" value="SDR_fam"/>
</dbReference>
<evidence type="ECO:0008006" key="5">
    <source>
        <dbReference type="Google" id="ProtNLM"/>
    </source>
</evidence>
<dbReference type="EMBL" id="CP144106">
    <property type="protein sequence ID" value="WWC91632.1"/>
    <property type="molecule type" value="Genomic_DNA"/>
</dbReference>
<dbReference type="Gene3D" id="3.40.50.720">
    <property type="entry name" value="NAD(P)-binding Rossmann-like Domain"/>
    <property type="match status" value="1"/>
</dbReference>
<organism evidence="3 4">
    <name type="scientific">Kwoniella dendrophila CBS 6074</name>
    <dbReference type="NCBI Taxonomy" id="1295534"/>
    <lineage>
        <taxon>Eukaryota</taxon>
        <taxon>Fungi</taxon>
        <taxon>Dikarya</taxon>
        <taxon>Basidiomycota</taxon>
        <taxon>Agaricomycotina</taxon>
        <taxon>Tremellomycetes</taxon>
        <taxon>Tremellales</taxon>
        <taxon>Cryptococcaceae</taxon>
        <taxon>Kwoniella</taxon>
    </lineage>
</organism>
<dbReference type="AlphaFoldDB" id="A0AAX4K477"/>
<keyword evidence="2" id="KW-0560">Oxidoreductase</keyword>
<name>A0AAX4K477_9TREE</name>